<reference evidence="10 11" key="1">
    <citation type="submission" date="2020-08" db="EMBL/GenBank/DDBJ databases">
        <title>Plant Genome Project.</title>
        <authorList>
            <person name="Zhang R.-G."/>
        </authorList>
    </citation>
    <scope>NUCLEOTIDE SEQUENCE [LARGE SCALE GENOMIC DNA]</scope>
    <source>
        <tissue evidence="10">Rhizome</tissue>
    </source>
</reference>
<keyword evidence="6" id="KW-1015">Disulfide bond</keyword>
<dbReference type="Gene3D" id="1.20.58.1040">
    <property type="match status" value="1"/>
</dbReference>
<keyword evidence="11" id="KW-1185">Reference proteome</keyword>
<keyword evidence="7" id="KW-0325">Glycoprotein</keyword>
<protein>
    <recommendedName>
        <fullName evidence="9">X8 domain-containing protein</fullName>
    </recommendedName>
</protein>
<dbReference type="Pfam" id="PF07983">
    <property type="entry name" value="X8"/>
    <property type="match status" value="1"/>
</dbReference>
<evidence type="ECO:0000256" key="4">
    <source>
        <dbReference type="ARBA" id="ARBA00022729"/>
    </source>
</evidence>
<evidence type="ECO:0000256" key="5">
    <source>
        <dbReference type="ARBA" id="ARBA00023136"/>
    </source>
</evidence>
<keyword evidence="4" id="KW-0732">Signal</keyword>
<dbReference type="GO" id="GO:0009506">
    <property type="term" value="C:plasmodesma"/>
    <property type="evidence" value="ECO:0007669"/>
    <property type="project" value="UniProtKB-ARBA"/>
</dbReference>
<evidence type="ECO:0000256" key="3">
    <source>
        <dbReference type="ARBA" id="ARBA00022622"/>
    </source>
</evidence>
<keyword evidence="5 8" id="KW-0472">Membrane</keyword>
<comment type="subcellular location">
    <subcellularLocation>
        <location evidence="1">Cell membrane</location>
        <topology evidence="1">Lipid-anchor</topology>
        <topology evidence="1">GPI-anchor</topology>
    </subcellularLocation>
</comment>
<feature type="domain" description="X8" evidence="9">
    <location>
        <begin position="133"/>
        <end position="218"/>
    </location>
</feature>
<organism evidence="10 11">
    <name type="scientific">Zingiber officinale</name>
    <name type="common">Ginger</name>
    <name type="synonym">Amomum zingiber</name>
    <dbReference type="NCBI Taxonomy" id="94328"/>
    <lineage>
        <taxon>Eukaryota</taxon>
        <taxon>Viridiplantae</taxon>
        <taxon>Streptophyta</taxon>
        <taxon>Embryophyta</taxon>
        <taxon>Tracheophyta</taxon>
        <taxon>Spermatophyta</taxon>
        <taxon>Magnoliopsida</taxon>
        <taxon>Liliopsida</taxon>
        <taxon>Zingiberales</taxon>
        <taxon>Zingiberaceae</taxon>
        <taxon>Zingiber</taxon>
    </lineage>
</organism>
<keyword evidence="3" id="KW-0449">Lipoprotein</keyword>
<evidence type="ECO:0000256" key="6">
    <source>
        <dbReference type="ARBA" id="ARBA00023157"/>
    </source>
</evidence>
<dbReference type="PANTHER" id="PTHR31044">
    <property type="entry name" value="BETA-1,3 GLUCANASE"/>
    <property type="match status" value="1"/>
</dbReference>
<evidence type="ECO:0000313" key="10">
    <source>
        <dbReference type="EMBL" id="KAG6532628.1"/>
    </source>
</evidence>
<feature type="transmembrane region" description="Helical" evidence="8">
    <location>
        <begin position="20"/>
        <end position="40"/>
    </location>
</feature>
<evidence type="ECO:0000256" key="1">
    <source>
        <dbReference type="ARBA" id="ARBA00004609"/>
    </source>
</evidence>
<name>A0A8J5HS86_ZINOF</name>
<keyword evidence="3" id="KW-0336">GPI-anchor</keyword>
<proteinExistence type="predicted"/>
<evidence type="ECO:0000256" key="7">
    <source>
        <dbReference type="ARBA" id="ARBA00023180"/>
    </source>
</evidence>
<dbReference type="InterPro" id="IPR044788">
    <property type="entry name" value="X8_dom_prot"/>
</dbReference>
<evidence type="ECO:0000256" key="2">
    <source>
        <dbReference type="ARBA" id="ARBA00022475"/>
    </source>
</evidence>
<dbReference type="InterPro" id="IPR012946">
    <property type="entry name" value="X8"/>
</dbReference>
<keyword evidence="8" id="KW-0812">Transmembrane</keyword>
<evidence type="ECO:0000256" key="8">
    <source>
        <dbReference type="SAM" id="Phobius"/>
    </source>
</evidence>
<keyword evidence="2" id="KW-1003">Cell membrane</keyword>
<dbReference type="AlphaFoldDB" id="A0A8J5HS86"/>
<dbReference type="EMBL" id="JACMSC010000002">
    <property type="protein sequence ID" value="KAG6532628.1"/>
    <property type="molecule type" value="Genomic_DNA"/>
</dbReference>
<evidence type="ECO:0000313" key="11">
    <source>
        <dbReference type="Proteomes" id="UP000734854"/>
    </source>
</evidence>
<dbReference type="PANTHER" id="PTHR31044:SF127">
    <property type="entry name" value="X8 DOMAIN-CONTAINING PROTEIN"/>
    <property type="match status" value="1"/>
</dbReference>
<gene>
    <name evidence="10" type="ORF">ZIOFF_006478</name>
</gene>
<dbReference type="GO" id="GO:0005886">
    <property type="term" value="C:plasma membrane"/>
    <property type="evidence" value="ECO:0007669"/>
    <property type="project" value="UniProtKB-SubCell"/>
</dbReference>
<comment type="caution">
    <text evidence="10">The sequence shown here is derived from an EMBL/GenBank/DDBJ whole genome shotgun (WGS) entry which is preliminary data.</text>
</comment>
<accession>A0A8J5HS86</accession>
<evidence type="ECO:0000259" key="9">
    <source>
        <dbReference type="SMART" id="SM00768"/>
    </source>
</evidence>
<dbReference type="GO" id="GO:0098552">
    <property type="term" value="C:side of membrane"/>
    <property type="evidence" value="ECO:0007669"/>
    <property type="project" value="UniProtKB-KW"/>
</dbReference>
<dbReference type="Proteomes" id="UP000734854">
    <property type="component" value="Unassembled WGS sequence"/>
</dbReference>
<dbReference type="SMART" id="SM00768">
    <property type="entry name" value="X8"/>
    <property type="match status" value="1"/>
</dbReference>
<keyword evidence="8" id="KW-1133">Transmembrane helix</keyword>
<sequence>MDSSTMTLRNRGAIPILLRWFLVLSWQYLSILILFVNLCIGKDAQRMEKMHATADICSVNDIRTYDNSTSDYSPANAKPDIKLQTPMKYALCSFVNAAQVHGKEKLDEPYEGAKISVNFTSLSAATKSSGDLVFCVANSRADPIAVKKGLDWACGPGLANCTAIQPGQPCYEQGNLTALASYAYNDYYQKARVNGGTCNFDNSAIITTTDPSKFSSEFHGLTAMVPASSLEGKFVDPFDLIVRRKTSHCLALMTSISKCSSSRKSPINQPSSSPIDYGGLDYPLQFPREIFLFVMIVHLWL</sequence>
<dbReference type="FunFam" id="1.20.58.1040:FF:000001">
    <property type="entry name" value="Glucan endo-1,3-beta-glucosidase 4"/>
    <property type="match status" value="1"/>
</dbReference>